<gene>
    <name evidence="1" type="ORF">EV662_1258</name>
</gene>
<sequence>MQIVHRGFDTIALSIQANIPPELFDYLDAEREKAEEARAPVPVSYGGAEFDLLHHGGNGYRFILKGGPLDMTWFFKKPNARDPWGIRLSVGSTLLATQGLGYARTQIERTLDRLGIRYGAHQVSIGRADFCVDILAPEFELVPENFVIHSHANRADQLIASEDVRSNGKSGRFTSVTVGKMPGRQVILYDKRREVIDRRKTIWWDIWNANLAREGLPPLDSEDRAQSQVWRIEIRAGKDHLKERWQIRQWAEFDALFGDVVARTLAQVRYCEPDPTDSNRARWPNHPIWDMAAAECEGDLTEMRSHVDPDSVRYVHRAEHIRLIMAQLTGNATTLAALEGVPEPELSDHMERLGARLADAIRADPERAANKLTEAKARYRFTE</sequence>
<name>A0A4R2PQG9_9RHOB</name>
<reference evidence="1 2" key="1">
    <citation type="submission" date="2019-03" db="EMBL/GenBank/DDBJ databases">
        <title>Genomic Encyclopedia of Type Strains, Phase IV (KMG-IV): sequencing the most valuable type-strain genomes for metagenomic binning, comparative biology and taxonomic classification.</title>
        <authorList>
            <person name="Goeker M."/>
        </authorList>
    </citation>
    <scope>NUCLEOTIDE SEQUENCE [LARGE SCALE GENOMIC DNA]</scope>
    <source>
        <strain evidence="1 2">DSM 18063</strain>
    </source>
</reference>
<dbReference type="OrthoDB" id="7605048at2"/>
<comment type="caution">
    <text evidence="1">The sequence shown here is derived from an EMBL/GenBank/DDBJ whole genome shotgun (WGS) entry which is preliminary data.</text>
</comment>
<dbReference type="RefSeq" id="WP_132466418.1">
    <property type="nucleotide sequence ID" value="NZ_SLXP01000025.1"/>
</dbReference>
<protein>
    <recommendedName>
        <fullName evidence="3">Replication initiation factor</fullName>
    </recommendedName>
</protein>
<dbReference type="AlphaFoldDB" id="A0A4R2PQG9"/>
<accession>A0A4R2PQG9</accession>
<dbReference type="EMBL" id="SLXP01000025">
    <property type="protein sequence ID" value="TCP38020.1"/>
    <property type="molecule type" value="Genomic_DNA"/>
</dbReference>
<keyword evidence="2" id="KW-1185">Reference proteome</keyword>
<proteinExistence type="predicted"/>
<organism evidence="1 2">
    <name type="scientific">Rhodovulum marinum</name>
    <dbReference type="NCBI Taxonomy" id="320662"/>
    <lineage>
        <taxon>Bacteria</taxon>
        <taxon>Pseudomonadati</taxon>
        <taxon>Pseudomonadota</taxon>
        <taxon>Alphaproteobacteria</taxon>
        <taxon>Rhodobacterales</taxon>
        <taxon>Paracoccaceae</taxon>
        <taxon>Rhodovulum</taxon>
    </lineage>
</organism>
<evidence type="ECO:0000313" key="1">
    <source>
        <dbReference type="EMBL" id="TCP38020.1"/>
    </source>
</evidence>
<dbReference type="Proteomes" id="UP000294835">
    <property type="component" value="Unassembled WGS sequence"/>
</dbReference>
<evidence type="ECO:0000313" key="2">
    <source>
        <dbReference type="Proteomes" id="UP000294835"/>
    </source>
</evidence>
<evidence type="ECO:0008006" key="3">
    <source>
        <dbReference type="Google" id="ProtNLM"/>
    </source>
</evidence>